<dbReference type="Pfam" id="PF11951">
    <property type="entry name" value="Fungal_trans_2"/>
    <property type="match status" value="1"/>
</dbReference>
<feature type="domain" description="Zn(2)-C6 fungal-type" evidence="3">
    <location>
        <begin position="6"/>
        <end position="34"/>
    </location>
</feature>
<gene>
    <name evidence="4" type="ORF">D7B24_007437</name>
</gene>
<dbReference type="InterPro" id="IPR001138">
    <property type="entry name" value="Zn2Cys6_DnaBD"/>
</dbReference>
<dbReference type="GO" id="GO:0000976">
    <property type="term" value="F:transcription cis-regulatory region binding"/>
    <property type="evidence" value="ECO:0007669"/>
    <property type="project" value="TreeGrafter"/>
</dbReference>
<dbReference type="GO" id="GO:0008270">
    <property type="term" value="F:zinc ion binding"/>
    <property type="evidence" value="ECO:0007669"/>
    <property type="project" value="InterPro"/>
</dbReference>
<name>A0A3M9YJH6_9PEZI</name>
<dbReference type="AlphaFoldDB" id="A0A3M9YJH6"/>
<dbReference type="EMBL" id="RBVV01000006">
    <property type="protein sequence ID" value="RNJ60514.1"/>
    <property type="molecule type" value="Genomic_DNA"/>
</dbReference>
<dbReference type="SMART" id="SM00066">
    <property type="entry name" value="GAL4"/>
    <property type="match status" value="1"/>
</dbReference>
<comment type="caution">
    <text evidence="4">The sequence shown here is derived from an EMBL/GenBank/DDBJ whole genome shotgun (WGS) entry which is preliminary data.</text>
</comment>
<dbReference type="PANTHER" id="PTHR37534">
    <property type="entry name" value="TRANSCRIPTIONAL ACTIVATOR PROTEIN UGA3"/>
    <property type="match status" value="1"/>
</dbReference>
<dbReference type="SUPFAM" id="SSF57701">
    <property type="entry name" value="Zn2/Cys6 DNA-binding domain"/>
    <property type="match status" value="1"/>
</dbReference>
<dbReference type="InterPro" id="IPR036864">
    <property type="entry name" value="Zn2-C6_fun-type_DNA-bd_sf"/>
</dbReference>
<dbReference type="GO" id="GO:0045944">
    <property type="term" value="P:positive regulation of transcription by RNA polymerase II"/>
    <property type="evidence" value="ECO:0007669"/>
    <property type="project" value="TreeGrafter"/>
</dbReference>
<dbReference type="STRING" id="1051616.A0A3M9YJH6"/>
<comment type="subcellular location">
    <subcellularLocation>
        <location evidence="1">Nucleus</location>
    </subcellularLocation>
</comment>
<accession>A0A3M9YJH6</accession>
<sequence length="491" mass="55263">MTAPQGCWTCKNRKIGCDRTIPHCNNCVRTKRQCAGYGIRLVWPDEPCARRGELILCHVANAATPHDYPQDNYCRFLNFTWMDFCLKEKRLTWRQFIERTSAGPLHSLSLHSPIVGEDAMLLAYYQQIIAPMCSTTRARNGFHDQILPVVLSCRDGSATALCSSLLAISAYHHQGPGAALKYKISAIKCLHESLAASSRFGCNADAEAQLATTMMLCMYSVFDEQEAQFHLHLDGAKKMLRGLQSHQQQRPMSDFLMNWVVYYDVLSSFAQPSRGSRGDLRVLTYSSNLQPTSNLIIGLFGCSTDVFSSISFINQMRMALSDSSVNPDPGEQSQQRMALEERLRMASQHLSPDEAANSTTVQIKDASATAELYRLAALLYLQRVAPAPGDDMRSAVYLQQIFAALRTVRVATSPWPVFITACEARTEDERVQILRVLERMDEIRNVGNVRVMRSLIESIWKQQDLRDSSGKSEAMQWWLRVDGEVPAPWFA</sequence>
<proteinExistence type="predicted"/>
<dbReference type="InterPro" id="IPR021858">
    <property type="entry name" value="Fun_TF"/>
</dbReference>
<protein>
    <recommendedName>
        <fullName evidence="3">Zn(2)-C6 fungal-type domain-containing protein</fullName>
    </recommendedName>
</protein>
<dbReference type="PANTHER" id="PTHR37534:SF49">
    <property type="entry name" value="LYSINE BIOSYNTHESIS REGULATORY PROTEIN LYS14"/>
    <property type="match status" value="1"/>
</dbReference>
<dbReference type="GeneID" id="39611126"/>
<dbReference type="GO" id="GO:0000981">
    <property type="term" value="F:DNA-binding transcription factor activity, RNA polymerase II-specific"/>
    <property type="evidence" value="ECO:0007669"/>
    <property type="project" value="InterPro"/>
</dbReference>
<dbReference type="RefSeq" id="XP_028498672.1">
    <property type="nucleotide sequence ID" value="XM_028641547.1"/>
</dbReference>
<dbReference type="Proteomes" id="UP000267145">
    <property type="component" value="Unassembled WGS sequence"/>
</dbReference>
<evidence type="ECO:0000313" key="4">
    <source>
        <dbReference type="EMBL" id="RNJ60514.1"/>
    </source>
</evidence>
<dbReference type="Pfam" id="PF00172">
    <property type="entry name" value="Zn_clus"/>
    <property type="match status" value="1"/>
</dbReference>
<organism evidence="4 5">
    <name type="scientific">Verticillium nonalfalfae</name>
    <dbReference type="NCBI Taxonomy" id="1051616"/>
    <lineage>
        <taxon>Eukaryota</taxon>
        <taxon>Fungi</taxon>
        <taxon>Dikarya</taxon>
        <taxon>Ascomycota</taxon>
        <taxon>Pezizomycotina</taxon>
        <taxon>Sordariomycetes</taxon>
        <taxon>Hypocreomycetidae</taxon>
        <taxon>Glomerellales</taxon>
        <taxon>Plectosphaerellaceae</taxon>
        <taxon>Verticillium</taxon>
    </lineage>
</organism>
<evidence type="ECO:0000259" key="3">
    <source>
        <dbReference type="PROSITE" id="PS50048"/>
    </source>
</evidence>
<evidence type="ECO:0000256" key="2">
    <source>
        <dbReference type="ARBA" id="ARBA00023242"/>
    </source>
</evidence>
<keyword evidence="5" id="KW-1185">Reference proteome</keyword>
<evidence type="ECO:0000313" key="5">
    <source>
        <dbReference type="Proteomes" id="UP000267145"/>
    </source>
</evidence>
<dbReference type="PROSITE" id="PS50048">
    <property type="entry name" value="ZN2_CY6_FUNGAL_2"/>
    <property type="match status" value="1"/>
</dbReference>
<dbReference type="CDD" id="cd00067">
    <property type="entry name" value="GAL4"/>
    <property type="match status" value="1"/>
</dbReference>
<keyword evidence="2" id="KW-0539">Nucleus</keyword>
<dbReference type="PROSITE" id="PS00463">
    <property type="entry name" value="ZN2_CY6_FUNGAL_1"/>
    <property type="match status" value="1"/>
</dbReference>
<dbReference type="Gene3D" id="4.10.240.10">
    <property type="entry name" value="Zn(2)-C6 fungal-type DNA-binding domain"/>
    <property type="match status" value="1"/>
</dbReference>
<dbReference type="GO" id="GO:0005634">
    <property type="term" value="C:nucleus"/>
    <property type="evidence" value="ECO:0007669"/>
    <property type="project" value="UniProtKB-SubCell"/>
</dbReference>
<reference evidence="4 5" key="1">
    <citation type="submission" date="2018-10" db="EMBL/GenBank/DDBJ databases">
        <title>Genome sequence of Verticillium nonalfalfae VnAa140.</title>
        <authorList>
            <person name="Stajich J.E."/>
            <person name="Kasson M.T."/>
        </authorList>
    </citation>
    <scope>NUCLEOTIDE SEQUENCE [LARGE SCALE GENOMIC DNA]</scope>
    <source>
        <strain evidence="4 5">VnAa140</strain>
    </source>
</reference>
<evidence type="ECO:0000256" key="1">
    <source>
        <dbReference type="ARBA" id="ARBA00004123"/>
    </source>
</evidence>